<dbReference type="WBParaSite" id="ES5_v2.g12888.t1">
    <property type="protein sequence ID" value="ES5_v2.g12888.t1"/>
    <property type="gene ID" value="ES5_v2.g12888"/>
</dbReference>
<dbReference type="Proteomes" id="UP000887579">
    <property type="component" value="Unplaced"/>
</dbReference>
<organism evidence="1 2">
    <name type="scientific">Panagrolaimus sp. ES5</name>
    <dbReference type="NCBI Taxonomy" id="591445"/>
    <lineage>
        <taxon>Eukaryota</taxon>
        <taxon>Metazoa</taxon>
        <taxon>Ecdysozoa</taxon>
        <taxon>Nematoda</taxon>
        <taxon>Chromadorea</taxon>
        <taxon>Rhabditida</taxon>
        <taxon>Tylenchina</taxon>
        <taxon>Panagrolaimomorpha</taxon>
        <taxon>Panagrolaimoidea</taxon>
        <taxon>Panagrolaimidae</taxon>
        <taxon>Panagrolaimus</taxon>
    </lineage>
</organism>
<reference evidence="2" key="1">
    <citation type="submission" date="2022-11" db="UniProtKB">
        <authorList>
            <consortium name="WormBaseParasite"/>
        </authorList>
    </citation>
    <scope>IDENTIFICATION</scope>
</reference>
<proteinExistence type="predicted"/>
<accession>A0AC34F6U5</accession>
<evidence type="ECO:0000313" key="2">
    <source>
        <dbReference type="WBParaSite" id="ES5_v2.g12888.t1"/>
    </source>
</evidence>
<sequence>MAPEVTRKFDPKFKNAGKQRGLQIWRIKEFSVENVPKEHYGNFFEGDSYIILHTKNSNAFDVHFWLGRKTSQDEMGTAAIKTVELDDALGGLPVQWREVQDHESALFFTYFKNGLKYLDGGHETGFNHVVDQLENFKPKLFHCKGKRNVRCTQVPVIKESLNLGDVFILDKGKDLYVWMPPESGRLERMKGVQQAESIRDQERAGRPKIHVLDGDWNSNNEWWKHFGGKQSVGWIKSPYGGGQDENYWLDKTAEITLYRCSDSSGKLTVEKVKTGHPDAKSLDTNDAFIVDADVGGGVFVWVGKQCNPTERKNAMEWARQFLEKQMRPKWTQVVRVLEGAEPEAFTQWFGNWNEAKKPVQHQPKLFQVSNESGKLHVEEIADFYQEDLDGDDVMILDGINIIYVWVGAGANKDEKEHAKATAEMYLKGSSVARHKKTSIDIVFQGKEPPTFKKFFRAWDDKLFQGQLPNYKNMRSLLFH</sequence>
<evidence type="ECO:0000313" key="1">
    <source>
        <dbReference type="Proteomes" id="UP000887579"/>
    </source>
</evidence>
<name>A0AC34F6U5_9BILA</name>
<protein>
    <submittedName>
        <fullName evidence="2">Gelsolin-like domain-containing protein</fullName>
    </submittedName>
</protein>